<dbReference type="SMART" id="SM00450">
    <property type="entry name" value="RHOD"/>
    <property type="match status" value="2"/>
</dbReference>
<dbReference type="Gene3D" id="3.60.15.10">
    <property type="entry name" value="Ribonuclease Z/Hydroxyacylglutathione hydrolase-like"/>
    <property type="match status" value="1"/>
</dbReference>
<dbReference type="Gene3D" id="3.40.250.10">
    <property type="entry name" value="Rhodanese-like domain"/>
    <property type="match status" value="2"/>
</dbReference>
<feature type="domain" description="Rhodanese" evidence="2">
    <location>
        <begin position="265"/>
        <end position="356"/>
    </location>
</feature>
<evidence type="ECO:0000259" key="2">
    <source>
        <dbReference type="PROSITE" id="PS50206"/>
    </source>
</evidence>
<dbReference type="FunFam" id="3.60.15.10:FF:000030">
    <property type="entry name" value="Metallo-beta-lactamase family protein"/>
    <property type="match status" value="1"/>
</dbReference>
<dbReference type="EMBL" id="JAAYUN010000022">
    <property type="protein sequence ID" value="NLJ21739.1"/>
    <property type="molecule type" value="Genomic_DNA"/>
</dbReference>
<dbReference type="SUPFAM" id="SSF52821">
    <property type="entry name" value="Rhodanese/Cell cycle control phosphatase"/>
    <property type="match status" value="2"/>
</dbReference>
<dbReference type="InterPro" id="IPR036866">
    <property type="entry name" value="RibonucZ/Hydroxyglut_hydro"/>
</dbReference>
<name>A0A7K4AFK4_METSH</name>
<gene>
    <name evidence="3" type="ORF">GX426_01320</name>
</gene>
<dbReference type="GO" id="GO:0070813">
    <property type="term" value="P:hydrogen sulfide metabolic process"/>
    <property type="evidence" value="ECO:0007669"/>
    <property type="project" value="TreeGrafter"/>
</dbReference>
<proteinExistence type="predicted"/>
<keyword evidence="1" id="KW-0479">Metal-binding</keyword>
<dbReference type="InterPro" id="IPR044528">
    <property type="entry name" value="POD-like_MBL-fold"/>
</dbReference>
<dbReference type="GO" id="GO:0016787">
    <property type="term" value="F:hydrolase activity"/>
    <property type="evidence" value="ECO:0007669"/>
    <property type="project" value="UniProtKB-KW"/>
</dbReference>
<dbReference type="Proteomes" id="UP000544742">
    <property type="component" value="Unassembled WGS sequence"/>
</dbReference>
<dbReference type="CDD" id="cd07724">
    <property type="entry name" value="POD-like_MBL-fold"/>
    <property type="match status" value="1"/>
</dbReference>
<dbReference type="InterPro" id="IPR001279">
    <property type="entry name" value="Metallo-B-lactamas"/>
</dbReference>
<dbReference type="SMART" id="SM00849">
    <property type="entry name" value="Lactamase_B"/>
    <property type="match status" value="1"/>
</dbReference>
<reference evidence="3 4" key="1">
    <citation type="journal article" date="2020" name="Biotechnol. Biofuels">
        <title>New insights from the biogas microbiome by comprehensive genome-resolved metagenomics of nearly 1600 species originating from multiple anaerobic digesters.</title>
        <authorList>
            <person name="Campanaro S."/>
            <person name="Treu L."/>
            <person name="Rodriguez-R L.M."/>
            <person name="Kovalovszki A."/>
            <person name="Ziels R.M."/>
            <person name="Maus I."/>
            <person name="Zhu X."/>
            <person name="Kougias P.G."/>
            <person name="Basile A."/>
            <person name="Luo G."/>
            <person name="Schluter A."/>
            <person name="Konstantinidis K.T."/>
            <person name="Angelidaki I."/>
        </authorList>
    </citation>
    <scope>NUCLEOTIDE SEQUENCE [LARGE SCALE GENOMIC DNA]</scope>
    <source>
        <strain evidence="3">AS27yjCOA_157</strain>
    </source>
</reference>
<dbReference type="GO" id="GO:0050313">
    <property type="term" value="F:sulfur dioxygenase activity"/>
    <property type="evidence" value="ECO:0007669"/>
    <property type="project" value="InterPro"/>
</dbReference>
<evidence type="ECO:0000313" key="4">
    <source>
        <dbReference type="Proteomes" id="UP000544742"/>
    </source>
</evidence>
<dbReference type="GO" id="GO:0046872">
    <property type="term" value="F:metal ion binding"/>
    <property type="evidence" value="ECO:0007669"/>
    <property type="project" value="UniProtKB-KW"/>
</dbReference>
<comment type="caution">
    <text evidence="3">The sequence shown here is derived from an EMBL/GenBank/DDBJ whole genome shotgun (WGS) entry which is preliminary data.</text>
</comment>
<feature type="domain" description="Rhodanese" evidence="2">
    <location>
        <begin position="370"/>
        <end position="458"/>
    </location>
</feature>
<dbReference type="PROSITE" id="PS50206">
    <property type="entry name" value="RHODANESE_3"/>
    <property type="match status" value="2"/>
</dbReference>
<dbReference type="InterPro" id="IPR001763">
    <property type="entry name" value="Rhodanese-like_dom"/>
</dbReference>
<accession>A0A7K4AFK4</accession>
<dbReference type="AlphaFoldDB" id="A0A7K4AFK4"/>
<dbReference type="PANTHER" id="PTHR43084">
    <property type="entry name" value="PERSULFIDE DIOXYGENASE ETHE1"/>
    <property type="match status" value="1"/>
</dbReference>
<dbReference type="InterPro" id="IPR036873">
    <property type="entry name" value="Rhodanese-like_dom_sf"/>
</dbReference>
<dbReference type="Pfam" id="PF00581">
    <property type="entry name" value="Rhodanese"/>
    <property type="match status" value="2"/>
</dbReference>
<organism evidence="3 4">
    <name type="scientific">Methanothrix soehngenii</name>
    <name type="common">Methanosaeta concilii</name>
    <dbReference type="NCBI Taxonomy" id="2223"/>
    <lineage>
        <taxon>Archaea</taxon>
        <taxon>Methanobacteriati</taxon>
        <taxon>Methanobacteriota</taxon>
        <taxon>Stenosarchaea group</taxon>
        <taxon>Methanomicrobia</taxon>
        <taxon>Methanotrichales</taxon>
        <taxon>Methanotrichaceae</taxon>
        <taxon>Methanothrix</taxon>
    </lineage>
</organism>
<dbReference type="Pfam" id="PF00753">
    <property type="entry name" value="Lactamase_B"/>
    <property type="match status" value="1"/>
</dbReference>
<dbReference type="SUPFAM" id="SSF56281">
    <property type="entry name" value="Metallo-hydrolase/oxidoreductase"/>
    <property type="match status" value="1"/>
</dbReference>
<dbReference type="PANTHER" id="PTHR43084:SF1">
    <property type="entry name" value="PERSULFIDE DIOXYGENASE ETHE1, MITOCHONDRIAL"/>
    <property type="match status" value="1"/>
</dbReference>
<evidence type="ECO:0000256" key="1">
    <source>
        <dbReference type="ARBA" id="ARBA00022723"/>
    </source>
</evidence>
<dbReference type="CDD" id="cd00158">
    <property type="entry name" value="RHOD"/>
    <property type="match status" value="1"/>
</dbReference>
<evidence type="ECO:0000313" key="3">
    <source>
        <dbReference type="EMBL" id="NLJ21739.1"/>
    </source>
</evidence>
<dbReference type="GO" id="GO:0006749">
    <property type="term" value="P:glutathione metabolic process"/>
    <property type="evidence" value="ECO:0007669"/>
    <property type="project" value="InterPro"/>
</dbReference>
<protein>
    <submittedName>
        <fullName evidence="3">MBL fold metallo-hydrolase</fullName>
    </submittedName>
</protein>
<dbReference type="InterPro" id="IPR051682">
    <property type="entry name" value="Mito_Persulfide_Diox"/>
</dbReference>
<keyword evidence="3" id="KW-0378">Hydrolase</keyword>
<sequence>MMIIHQFFVPGIAHSSYMVAGNNICAVIDPERNIRPYLDSAKKMGLKITHILETHLHADFISGHLDLEEATGARIYAPASANCAFPHEPLKEGDRIKLEDIIFSVIETPGHTPEHISYIAADTSRADDPVSLFCGDTLFVGDVGRPDLFPGKAEELASSLYDSLHEKILKLPDHCEVYPAHSMGSLCGRAISAKRSSTIGFERKYNYALQISDRQEFIHSLTSDMPAAPDHFARCSEINRVGPNLMRSLKTPKPLDPKAFSNSIKSEKAAILDVRSYPAFSGLHIPGSWHIDLAGSFATQAGWVIPPKKDIFLVVEGNEQVDEAAMQLRRVGLDSVEAFLERGMLAWGVNAMPVDTVPIITPNMANDLVASEKAVIIDVRSAEEKTDDCVIGSIQIPWHDLRTRHKELSRDRKYIVMCRGGQRASIAASILKMNGFNNVFNMAGGFTAYQKLGICALND</sequence>